<gene>
    <name evidence="12" type="primary">TBC1D7</name>
</gene>
<reference evidence="12 13" key="1">
    <citation type="submission" date="2021-02" db="EMBL/GenBank/DDBJ databases">
        <title>Safari Cat Assemblies.</title>
        <authorList>
            <person name="Bredemeyer K.R."/>
            <person name="Murphy W.J."/>
        </authorList>
    </citation>
    <scope>NUCLEOTIDE SEQUENCE [LARGE SCALE GENOMIC DNA]</scope>
</reference>
<evidence type="ECO:0000256" key="2">
    <source>
        <dbReference type="ARBA" id="ARBA00004541"/>
    </source>
</evidence>
<keyword evidence="9" id="KW-0968">Cytoplasmic vesicle</keyword>
<dbReference type="InterPro" id="IPR000195">
    <property type="entry name" value="Rab-GAP-TBC_dom"/>
</dbReference>
<dbReference type="Pfam" id="PF00566">
    <property type="entry name" value="RabGAP-TBC"/>
    <property type="match status" value="1"/>
</dbReference>
<dbReference type="GeneTree" id="ENSGT00390000009122"/>
<evidence type="ECO:0000256" key="3">
    <source>
        <dbReference type="ARBA" id="ARBA00004656"/>
    </source>
</evidence>
<evidence type="ECO:0000259" key="11">
    <source>
        <dbReference type="PROSITE" id="PS50086"/>
    </source>
</evidence>
<dbReference type="PROSITE" id="PS50086">
    <property type="entry name" value="TBC_RABGAP"/>
    <property type="match status" value="1"/>
</dbReference>
<sequence>MTEDSQRNFRSVYYEKVGFRGVEEKKSLEILLKDDRLDIEKLCTFSQRFPLPSMYRALVWKVLLGILPPHHESHAQVMLYRKEQYCDVLHALKVVRCVTEATPQVEVYLRMYQLESGKLPRSPSFPLEPEDEVFLAIAKAVEEMVEDSVDCYWIIRCFVNQLNNKYRESLPQLPKAFEQYLNLEDSRLLSHLKTCSALSKLPYDLWFKRCFAGCLPESSLQRVWDKVCREDNKVSGKYSPGQLGRNREQGHRLMAQALWDPGALSLTTPNTCTACQVPPEQCALGTRSTKLIENRVLLWHQSIIFSSKMIYDTW</sequence>
<keyword evidence="6" id="KW-0963">Cytoplasm</keyword>
<dbReference type="InterPro" id="IPR039842">
    <property type="entry name" value="TBC1D7"/>
</dbReference>
<evidence type="ECO:0000313" key="13">
    <source>
        <dbReference type="Proteomes" id="UP000823872"/>
    </source>
</evidence>
<proteinExistence type="predicted"/>
<dbReference type="InterPro" id="IPR043039">
    <property type="entry name" value="TBC1D7_dom2"/>
</dbReference>
<reference evidence="12" key="2">
    <citation type="submission" date="2025-08" db="UniProtKB">
        <authorList>
            <consortium name="Ensembl"/>
        </authorList>
    </citation>
    <scope>IDENTIFICATION</scope>
    <source>
        <strain evidence="12">breed Abyssinian</strain>
    </source>
</reference>
<evidence type="ECO:0000313" key="12">
    <source>
        <dbReference type="Ensembl" id="ENSFCTP00005026912.1"/>
    </source>
</evidence>
<dbReference type="Proteomes" id="UP000823872">
    <property type="component" value="Chromosome B2"/>
</dbReference>
<dbReference type="Gene3D" id="1.10.8.680">
    <property type="entry name" value="Ypt/Rab-GAP domain of gyp1p, domain 2"/>
    <property type="match status" value="1"/>
</dbReference>
<evidence type="ECO:0000256" key="9">
    <source>
        <dbReference type="ARBA" id="ARBA00023329"/>
    </source>
</evidence>
<dbReference type="Gene3D" id="1.10.472.80">
    <property type="entry name" value="Ypt/Rab-GAP domain of gyp1p, domain 3"/>
    <property type="match status" value="1"/>
</dbReference>
<keyword evidence="7" id="KW-0472">Membrane</keyword>
<dbReference type="Ensembl" id="ENSFCTT00005038455.1">
    <property type="protein sequence ID" value="ENSFCTP00005026912.1"/>
    <property type="gene ID" value="ENSFCTG00005013396.1"/>
</dbReference>
<accession>A0ABI7XWV3</accession>
<dbReference type="InterPro" id="IPR035969">
    <property type="entry name" value="Rab-GAP_TBC_sf"/>
</dbReference>
<evidence type="ECO:0000256" key="4">
    <source>
        <dbReference type="ARBA" id="ARBA00015455"/>
    </source>
</evidence>
<dbReference type="PANTHER" id="PTHR13530">
    <property type="entry name" value="TBC1 DOMAIN FAMILY MEMBER 7"/>
    <property type="match status" value="1"/>
</dbReference>
<keyword evidence="8" id="KW-0458">Lysosome</keyword>
<dbReference type="SUPFAM" id="SSF47923">
    <property type="entry name" value="Ypt/Rab-GAP domain of gyp1p"/>
    <property type="match status" value="2"/>
</dbReference>
<name>A0ABI7XWV3_FELCA</name>
<comment type="subcellular location">
    <subcellularLocation>
        <location evidence="1">Cytoplasm</location>
        <location evidence="1">Cytosol</location>
    </subcellularLocation>
    <subcellularLocation>
        <location evidence="2">Cytoplasmic vesicle</location>
    </subcellularLocation>
    <subcellularLocation>
        <location evidence="3">Lysosome membrane</location>
    </subcellularLocation>
</comment>
<evidence type="ECO:0000256" key="8">
    <source>
        <dbReference type="ARBA" id="ARBA00023228"/>
    </source>
</evidence>
<evidence type="ECO:0000256" key="10">
    <source>
        <dbReference type="ARBA" id="ARBA00046045"/>
    </source>
</evidence>
<organism evidence="12 13">
    <name type="scientific">Felis catus</name>
    <name type="common">Cat</name>
    <name type="synonym">Felis silvestris catus</name>
    <dbReference type="NCBI Taxonomy" id="9685"/>
    <lineage>
        <taxon>Eukaryota</taxon>
        <taxon>Metazoa</taxon>
        <taxon>Chordata</taxon>
        <taxon>Craniata</taxon>
        <taxon>Vertebrata</taxon>
        <taxon>Euteleostomi</taxon>
        <taxon>Mammalia</taxon>
        <taxon>Eutheria</taxon>
        <taxon>Laurasiatheria</taxon>
        <taxon>Carnivora</taxon>
        <taxon>Feliformia</taxon>
        <taxon>Felidae</taxon>
        <taxon>Felinae</taxon>
        <taxon>Felis</taxon>
    </lineage>
</organism>
<reference evidence="12" key="3">
    <citation type="submission" date="2025-09" db="UniProtKB">
        <authorList>
            <consortium name="Ensembl"/>
        </authorList>
    </citation>
    <scope>IDENTIFICATION</scope>
    <source>
        <strain evidence="12">breed Abyssinian</strain>
    </source>
</reference>
<evidence type="ECO:0000256" key="1">
    <source>
        <dbReference type="ARBA" id="ARBA00004514"/>
    </source>
</evidence>
<feature type="domain" description="Rab-GAP TBC" evidence="11">
    <location>
        <begin position="50"/>
        <end position="231"/>
    </location>
</feature>
<keyword evidence="13" id="KW-1185">Reference proteome</keyword>
<dbReference type="PANTHER" id="PTHR13530:SF3">
    <property type="entry name" value="TBC1 DOMAIN FAMILY MEMBER 7"/>
    <property type="match status" value="1"/>
</dbReference>
<evidence type="ECO:0000256" key="7">
    <source>
        <dbReference type="ARBA" id="ARBA00023136"/>
    </source>
</evidence>
<keyword evidence="5" id="KW-0343">GTPase activation</keyword>
<evidence type="ECO:0000256" key="5">
    <source>
        <dbReference type="ARBA" id="ARBA00022468"/>
    </source>
</evidence>
<dbReference type="Gene3D" id="1.10.10.750">
    <property type="entry name" value="Ypt/Rab-GAP domain of gyp1p, domain 1"/>
    <property type="match status" value="1"/>
</dbReference>
<comment type="function">
    <text evidence="10">Non-catalytic component of the TSC-TBC complex, a multiprotein complex that acts as a negative regulator of the canonical mTORC1 complex, an evolutionarily conserved central nutrient sensor that stimulates anabolic reactions and macromolecule biosynthesis to promote cellular biomass generation and growth. The TSC-TBC complex acts as a GTPase-activating protein (GAP) for the small GTPase RHEB, a direct activator of the protein kinase activity of mTORC1. In absence of nutrients, the TSC-TBC complex inhibits mTORC1, thereby preventing phosphorylation of ribosomal protein S6 kinase (RPS6KB1 and RPS6KB2) and EIF4EBP1 (4E-BP1) by the mTORC1 signaling. The TSC-TBC complex is inactivated in response to nutrients, relieving inhibition of mTORC1.</text>
</comment>
<evidence type="ECO:0000256" key="6">
    <source>
        <dbReference type="ARBA" id="ARBA00022490"/>
    </source>
</evidence>
<protein>
    <recommendedName>
        <fullName evidence="4">TBC1 domain family member 7</fullName>
    </recommendedName>
</protein>